<accession>A0A2K8LC45</accession>
<dbReference type="RefSeq" id="WP_100265251.1">
    <property type="nucleotide sequence ID" value="NZ_CP018800.1"/>
</dbReference>
<name>A0A2K8LC45_9PROT</name>
<proteinExistence type="predicted"/>
<reference evidence="1 2" key="1">
    <citation type="submission" date="2016-12" db="EMBL/GenBank/DDBJ databases">
        <title>Isolation and genomic insights into novel planktonic Zetaproteobacteria from stratified waters of the Chesapeake Bay.</title>
        <authorList>
            <person name="McAllister S.M."/>
            <person name="Kato S."/>
            <person name="Chan C.S."/>
            <person name="Chiu B.K."/>
            <person name="Field E.K."/>
        </authorList>
    </citation>
    <scope>NUCLEOTIDE SEQUENCE [LARGE SCALE GENOMIC DNA]</scope>
    <source>
        <strain evidence="1 2">CP-8</strain>
    </source>
</reference>
<evidence type="ECO:0000313" key="1">
    <source>
        <dbReference type="EMBL" id="ATX81836.1"/>
    </source>
</evidence>
<organism evidence="1 2">
    <name type="scientific">Mariprofundus ferrinatatus</name>
    <dbReference type="NCBI Taxonomy" id="1921087"/>
    <lineage>
        <taxon>Bacteria</taxon>
        <taxon>Pseudomonadati</taxon>
        <taxon>Pseudomonadota</taxon>
        <taxon>Candidatius Mariprofundia</taxon>
        <taxon>Mariprofundales</taxon>
        <taxon>Mariprofundaceae</taxon>
        <taxon>Mariprofundus</taxon>
    </lineage>
</organism>
<keyword evidence="2" id="KW-1185">Reference proteome</keyword>
<dbReference type="EMBL" id="CP018800">
    <property type="protein sequence ID" value="ATX81836.1"/>
    <property type="molecule type" value="Genomic_DNA"/>
</dbReference>
<sequence length="67" mass="7845">MGGAKSIFPRGDMIRQAIRWISDIHQYDVETIEEACRRYDLSPCEEEFLLKHFLHADQKRVSGNAKH</sequence>
<gene>
    <name evidence="1" type="ORF">Ga0123462_0967</name>
</gene>
<evidence type="ECO:0000313" key="2">
    <source>
        <dbReference type="Proteomes" id="UP000231637"/>
    </source>
</evidence>
<dbReference type="Proteomes" id="UP000231637">
    <property type="component" value="Chromosome"/>
</dbReference>
<dbReference type="OrthoDB" id="5600861at2"/>
<protein>
    <submittedName>
        <fullName evidence="1">Uncharacterized protein</fullName>
    </submittedName>
</protein>
<dbReference type="KEGG" id="mfn:Ga0123462_0967"/>
<dbReference type="AlphaFoldDB" id="A0A2K8LC45"/>